<proteinExistence type="predicted"/>
<accession>A0A6B0U6K5</accession>
<reference evidence="1" key="1">
    <citation type="submission" date="2019-12" db="EMBL/GenBank/DDBJ databases">
        <title>An insight into the sialome of adult female Ixodes ricinus ticks feeding for 6 days.</title>
        <authorList>
            <person name="Perner J."/>
            <person name="Ribeiro J.M.C."/>
        </authorList>
    </citation>
    <scope>NUCLEOTIDE SEQUENCE</scope>
    <source>
        <strain evidence="1">Semi-engorged</strain>
        <tissue evidence="1">Salivary glands</tissue>
    </source>
</reference>
<name>A0A6B0U6K5_IXORI</name>
<organism evidence="1">
    <name type="scientific">Ixodes ricinus</name>
    <name type="common">Common tick</name>
    <name type="synonym">Acarus ricinus</name>
    <dbReference type="NCBI Taxonomy" id="34613"/>
    <lineage>
        <taxon>Eukaryota</taxon>
        <taxon>Metazoa</taxon>
        <taxon>Ecdysozoa</taxon>
        <taxon>Arthropoda</taxon>
        <taxon>Chelicerata</taxon>
        <taxon>Arachnida</taxon>
        <taxon>Acari</taxon>
        <taxon>Parasitiformes</taxon>
        <taxon>Ixodida</taxon>
        <taxon>Ixodoidea</taxon>
        <taxon>Ixodidae</taxon>
        <taxon>Ixodinae</taxon>
        <taxon>Ixodes</taxon>
    </lineage>
</organism>
<dbReference type="AlphaFoldDB" id="A0A6B0U6K5"/>
<dbReference type="EMBL" id="GIFC01002704">
    <property type="protein sequence ID" value="MXU84787.1"/>
    <property type="molecule type" value="Transcribed_RNA"/>
</dbReference>
<protein>
    <submittedName>
        <fullName evidence="1">Putative secreted protein</fullName>
    </submittedName>
</protein>
<sequence>MKCALTVGLAARLSCTFCRLGHCAHDLRPFDLEFPQKTVGFQRRFNFFVRLTWKWTRRRRKLVAAQAPSWLFRNLITFGANR</sequence>
<evidence type="ECO:0000313" key="1">
    <source>
        <dbReference type="EMBL" id="MXU84787.1"/>
    </source>
</evidence>